<sequence>MGHCHDPSRTNLAHSSNSLLGANDSPPPKATSAERSPSSVHISGPGLDARGATPLAASRALSHNTQTPPAHGRLARYAHHYVAAVRSWCASSVVRERRARRDTARPTM</sequence>
<organism evidence="2 3">
    <name type="scientific">Iphiclides podalirius</name>
    <name type="common">scarce swallowtail</name>
    <dbReference type="NCBI Taxonomy" id="110791"/>
    <lineage>
        <taxon>Eukaryota</taxon>
        <taxon>Metazoa</taxon>
        <taxon>Ecdysozoa</taxon>
        <taxon>Arthropoda</taxon>
        <taxon>Hexapoda</taxon>
        <taxon>Insecta</taxon>
        <taxon>Pterygota</taxon>
        <taxon>Neoptera</taxon>
        <taxon>Endopterygota</taxon>
        <taxon>Lepidoptera</taxon>
        <taxon>Glossata</taxon>
        <taxon>Ditrysia</taxon>
        <taxon>Papilionoidea</taxon>
        <taxon>Papilionidae</taxon>
        <taxon>Papilioninae</taxon>
        <taxon>Iphiclides</taxon>
    </lineage>
</organism>
<feature type="compositionally biased region" description="Polar residues" evidence="1">
    <location>
        <begin position="9"/>
        <end position="20"/>
    </location>
</feature>
<protein>
    <submittedName>
        <fullName evidence="2">Uncharacterized protein</fullName>
    </submittedName>
</protein>
<proteinExistence type="predicted"/>
<dbReference type="Proteomes" id="UP000837857">
    <property type="component" value="Chromosome 7"/>
</dbReference>
<keyword evidence="3" id="KW-1185">Reference proteome</keyword>
<evidence type="ECO:0000256" key="1">
    <source>
        <dbReference type="SAM" id="MobiDB-lite"/>
    </source>
</evidence>
<reference evidence="2" key="1">
    <citation type="submission" date="2022-03" db="EMBL/GenBank/DDBJ databases">
        <authorList>
            <person name="Martin H S."/>
        </authorList>
    </citation>
    <scope>NUCLEOTIDE SEQUENCE</scope>
</reference>
<feature type="non-terminal residue" evidence="2">
    <location>
        <position position="108"/>
    </location>
</feature>
<dbReference type="EMBL" id="OW152819">
    <property type="protein sequence ID" value="CAH2073610.1"/>
    <property type="molecule type" value="Genomic_DNA"/>
</dbReference>
<evidence type="ECO:0000313" key="2">
    <source>
        <dbReference type="EMBL" id="CAH2073610.1"/>
    </source>
</evidence>
<accession>A0ABN8J425</accession>
<evidence type="ECO:0000313" key="3">
    <source>
        <dbReference type="Proteomes" id="UP000837857"/>
    </source>
</evidence>
<name>A0ABN8J425_9NEOP</name>
<gene>
    <name evidence="2" type="ORF">IPOD504_LOCUS15712</name>
</gene>
<feature type="region of interest" description="Disordered" evidence="1">
    <location>
        <begin position="1"/>
        <end position="71"/>
    </location>
</feature>